<proteinExistence type="predicted"/>
<sequence length="153" mass="16425">MEGDASAFMHAKGGWTEPAAASVGEPVSRPGDVDKQVARRIRAARLQRGLSQNELAQAMNLSLQQVHKYETARNRIGAARLAQVAEVLDIGVDSLFDDPTRGHARAENGSSRECLELVRNFQRVADRNQRSAFLALLRAAAAGESGGTADEDG</sequence>
<feature type="region of interest" description="Disordered" evidence="1">
    <location>
        <begin position="1"/>
        <end position="31"/>
    </location>
</feature>
<evidence type="ECO:0000313" key="3">
    <source>
        <dbReference type="EMBL" id="SDG15218.1"/>
    </source>
</evidence>
<organism evidence="3 4">
    <name type="scientific">Limimonas halophila</name>
    <dbReference type="NCBI Taxonomy" id="1082479"/>
    <lineage>
        <taxon>Bacteria</taxon>
        <taxon>Pseudomonadati</taxon>
        <taxon>Pseudomonadota</taxon>
        <taxon>Alphaproteobacteria</taxon>
        <taxon>Rhodospirillales</taxon>
        <taxon>Rhodovibrionaceae</taxon>
        <taxon>Limimonas</taxon>
    </lineage>
</organism>
<dbReference type="SMART" id="SM00530">
    <property type="entry name" value="HTH_XRE"/>
    <property type="match status" value="1"/>
</dbReference>
<reference evidence="3 4" key="1">
    <citation type="submission" date="2016-10" db="EMBL/GenBank/DDBJ databases">
        <authorList>
            <person name="de Groot N.N."/>
        </authorList>
    </citation>
    <scope>NUCLEOTIDE SEQUENCE [LARGE SCALE GENOMIC DNA]</scope>
    <source>
        <strain evidence="3 4">DSM 25584</strain>
    </source>
</reference>
<gene>
    <name evidence="3" type="ORF">SAMN05216241_10629</name>
</gene>
<protein>
    <submittedName>
        <fullName evidence="3">Helix-turn-helix</fullName>
    </submittedName>
</protein>
<dbReference type="SUPFAM" id="SSF47413">
    <property type="entry name" value="lambda repressor-like DNA-binding domains"/>
    <property type="match status" value="1"/>
</dbReference>
<dbReference type="InterPro" id="IPR010982">
    <property type="entry name" value="Lambda_DNA-bd_dom_sf"/>
</dbReference>
<dbReference type="OrthoDB" id="9797172at2"/>
<evidence type="ECO:0000313" key="4">
    <source>
        <dbReference type="Proteomes" id="UP000199415"/>
    </source>
</evidence>
<dbReference type="RefSeq" id="WP_090019977.1">
    <property type="nucleotide sequence ID" value="NZ_FNCE01000006.1"/>
</dbReference>
<dbReference type="Gene3D" id="1.10.260.40">
    <property type="entry name" value="lambda repressor-like DNA-binding domains"/>
    <property type="match status" value="1"/>
</dbReference>
<dbReference type="STRING" id="1082479.SAMN05216241_10629"/>
<dbReference type="CDD" id="cd00093">
    <property type="entry name" value="HTH_XRE"/>
    <property type="match status" value="1"/>
</dbReference>
<dbReference type="Proteomes" id="UP000199415">
    <property type="component" value="Unassembled WGS sequence"/>
</dbReference>
<dbReference type="InterPro" id="IPR001387">
    <property type="entry name" value="Cro/C1-type_HTH"/>
</dbReference>
<name>A0A1G7RWT3_9PROT</name>
<evidence type="ECO:0000256" key="1">
    <source>
        <dbReference type="SAM" id="MobiDB-lite"/>
    </source>
</evidence>
<evidence type="ECO:0000259" key="2">
    <source>
        <dbReference type="PROSITE" id="PS50943"/>
    </source>
</evidence>
<dbReference type="EMBL" id="FNCE01000006">
    <property type="protein sequence ID" value="SDG15218.1"/>
    <property type="molecule type" value="Genomic_DNA"/>
</dbReference>
<dbReference type="Pfam" id="PF01381">
    <property type="entry name" value="HTH_3"/>
    <property type="match status" value="1"/>
</dbReference>
<keyword evidence="4" id="KW-1185">Reference proteome</keyword>
<dbReference type="PROSITE" id="PS50943">
    <property type="entry name" value="HTH_CROC1"/>
    <property type="match status" value="1"/>
</dbReference>
<dbReference type="AlphaFoldDB" id="A0A1G7RWT3"/>
<feature type="domain" description="HTH cro/C1-type" evidence="2">
    <location>
        <begin position="41"/>
        <end position="95"/>
    </location>
</feature>
<dbReference type="GO" id="GO:0003677">
    <property type="term" value="F:DNA binding"/>
    <property type="evidence" value="ECO:0007669"/>
    <property type="project" value="InterPro"/>
</dbReference>
<accession>A0A1G7RWT3</accession>